<evidence type="ECO:0000313" key="3">
    <source>
        <dbReference type="Proteomes" id="UP000559027"/>
    </source>
</evidence>
<sequence>MDLPAEILVQIFKLAADDDLIFQYGMQTSFSVHAWYKAIHGGWQLRSPREALNFIQKRSYFTKKSIISTCRKWRGVGRECLFRYLFFDHPSKLLALCRVLQSDSAVSTTISSSLGWWTRRIHLANRDYRGRVTMPDLENALVLVMKHCPNLEIFVVDSPLGNTFGPVADALGYHAARSLRTVHWQVPSDADALAKVIWALDSLPYLVAAHIHFTSIASDEDDDTKSDFGSVRLGSASNLHLNLRYLQQLSLQGQFQEFLEQARGWSLKALQSLAFDYGSRRDELPDVITFLQKHGISLRFLDINCIPLLDVSKILDACPNLHTFAFNPDWRIMPNDGISSELVRVPHFNISTIGLHGLYYAFGVGHGAAHAQGAPITAQIIRKSNDMNVTALNKLNFPKLECVRILSSVVLKDLERENGPSGDGIQRYDNWWNTLSRAGIRLEDCTGAPLGTLPQDDDDDDGTAEMESEEGEETTNSESVSDTETETDTDDAAYQSAEETFTREDDDDEDAEEVENELDPGKKHVSELRRLLDECRIMEQTREELPYTSMMSRPPGASAYPGETDYGVIYQQLTGNNNSVPATNPVFDLPTATSSGSPDAEASSGFGSRGNGRRPRVSFGISDEPPSLEDMSPPSRSGTVSRRSSGRGGPQSRRTSSQFIPQSRRTSSQFDYAPSESDLGTLLGVPEDSPAISSTATLVADDDSDDGYRYQYDDDDDDDDDVDDDDDYDDDEEDDEEEDKNPVVTLRKLLEECRAMRQEAEEPMLNPMMFGGPMGMGMGMGMGSYGIGMGYPGPMGFSGYGGRASYPANDSRGSYYSSSSSYYNTSSSSRR</sequence>
<feature type="compositionally biased region" description="Low complexity" evidence="1">
    <location>
        <begin position="632"/>
        <end position="643"/>
    </location>
</feature>
<dbReference type="EMBL" id="JAACJO010000017">
    <property type="protein sequence ID" value="KAF5349226.1"/>
    <property type="molecule type" value="Genomic_DNA"/>
</dbReference>
<dbReference type="AlphaFoldDB" id="A0A8H5FU47"/>
<feature type="region of interest" description="Disordered" evidence="1">
    <location>
        <begin position="808"/>
        <end position="831"/>
    </location>
</feature>
<feature type="compositionally biased region" description="Acidic residues" evidence="1">
    <location>
        <begin position="455"/>
        <end position="491"/>
    </location>
</feature>
<feature type="region of interest" description="Disordered" evidence="1">
    <location>
        <begin position="445"/>
        <end position="525"/>
    </location>
</feature>
<dbReference type="Proteomes" id="UP000559027">
    <property type="component" value="Unassembled WGS sequence"/>
</dbReference>
<protein>
    <recommendedName>
        <fullName evidence="4">F-box domain-containing protein</fullName>
    </recommendedName>
</protein>
<feature type="region of interest" description="Disordered" evidence="1">
    <location>
        <begin position="575"/>
        <end position="745"/>
    </location>
</feature>
<dbReference type="OrthoDB" id="5345779at2759"/>
<feature type="compositionally biased region" description="Acidic residues" evidence="1">
    <location>
        <begin position="713"/>
        <end position="739"/>
    </location>
</feature>
<accession>A0A8H5FU47</accession>
<feature type="compositionally biased region" description="Acidic residues" evidence="1">
    <location>
        <begin position="504"/>
        <end position="518"/>
    </location>
</feature>
<comment type="caution">
    <text evidence="2">The sequence shown here is derived from an EMBL/GenBank/DDBJ whole genome shotgun (WGS) entry which is preliminary data.</text>
</comment>
<gene>
    <name evidence="2" type="ORF">D9756_009487</name>
</gene>
<keyword evidence="3" id="KW-1185">Reference proteome</keyword>
<reference evidence="2 3" key="1">
    <citation type="journal article" date="2020" name="ISME J.">
        <title>Uncovering the hidden diversity of litter-decomposition mechanisms in mushroom-forming fungi.</title>
        <authorList>
            <person name="Floudas D."/>
            <person name="Bentzer J."/>
            <person name="Ahren D."/>
            <person name="Johansson T."/>
            <person name="Persson P."/>
            <person name="Tunlid A."/>
        </authorList>
    </citation>
    <scope>NUCLEOTIDE SEQUENCE [LARGE SCALE GENOMIC DNA]</scope>
    <source>
        <strain evidence="2 3">CBS 146.42</strain>
    </source>
</reference>
<evidence type="ECO:0008006" key="4">
    <source>
        <dbReference type="Google" id="ProtNLM"/>
    </source>
</evidence>
<name>A0A8H5FU47_9AGAR</name>
<feature type="compositionally biased region" description="Polar residues" evidence="1">
    <location>
        <begin position="659"/>
        <end position="670"/>
    </location>
</feature>
<organism evidence="2 3">
    <name type="scientific">Leucocoprinus leucothites</name>
    <dbReference type="NCBI Taxonomy" id="201217"/>
    <lineage>
        <taxon>Eukaryota</taxon>
        <taxon>Fungi</taxon>
        <taxon>Dikarya</taxon>
        <taxon>Basidiomycota</taxon>
        <taxon>Agaricomycotina</taxon>
        <taxon>Agaricomycetes</taxon>
        <taxon>Agaricomycetidae</taxon>
        <taxon>Agaricales</taxon>
        <taxon>Agaricineae</taxon>
        <taxon>Agaricaceae</taxon>
        <taxon>Leucocoprinus</taxon>
    </lineage>
</organism>
<proteinExistence type="predicted"/>
<evidence type="ECO:0000256" key="1">
    <source>
        <dbReference type="SAM" id="MobiDB-lite"/>
    </source>
</evidence>
<evidence type="ECO:0000313" key="2">
    <source>
        <dbReference type="EMBL" id="KAF5349226.1"/>
    </source>
</evidence>
<feature type="compositionally biased region" description="Low complexity" evidence="1">
    <location>
        <begin position="811"/>
        <end position="831"/>
    </location>
</feature>